<organism evidence="1 2">
    <name type="scientific">Paludibacterium paludis</name>
    <dbReference type="NCBI Taxonomy" id="1225769"/>
    <lineage>
        <taxon>Bacteria</taxon>
        <taxon>Pseudomonadati</taxon>
        <taxon>Pseudomonadota</taxon>
        <taxon>Betaproteobacteria</taxon>
        <taxon>Neisseriales</taxon>
        <taxon>Chromobacteriaceae</taxon>
        <taxon>Paludibacterium</taxon>
    </lineage>
</organism>
<evidence type="ECO:0000313" key="1">
    <source>
        <dbReference type="EMBL" id="GGY03821.1"/>
    </source>
</evidence>
<reference evidence="1" key="1">
    <citation type="journal article" date="2014" name="Int. J. Syst. Evol. Microbiol.">
        <title>Complete genome sequence of Corynebacterium casei LMG S-19264T (=DSM 44701T), isolated from a smear-ripened cheese.</title>
        <authorList>
            <consortium name="US DOE Joint Genome Institute (JGI-PGF)"/>
            <person name="Walter F."/>
            <person name="Albersmeier A."/>
            <person name="Kalinowski J."/>
            <person name="Ruckert C."/>
        </authorList>
    </citation>
    <scope>NUCLEOTIDE SEQUENCE</scope>
    <source>
        <strain evidence="1">KCTC 32182</strain>
    </source>
</reference>
<sequence length="66" mass="7330">MADLKPWTAWGWDATAPFEQRGVWQGEAEPAGLPDRITFDPPPPALPGKCICRDTKAACWVYKESV</sequence>
<dbReference type="EMBL" id="BMYX01000001">
    <property type="protein sequence ID" value="GGY03821.1"/>
    <property type="molecule type" value="Genomic_DNA"/>
</dbReference>
<comment type="caution">
    <text evidence="1">The sequence shown here is derived from an EMBL/GenBank/DDBJ whole genome shotgun (WGS) entry which is preliminary data.</text>
</comment>
<dbReference type="Proteomes" id="UP000645257">
    <property type="component" value="Unassembled WGS sequence"/>
</dbReference>
<name>A0A918NX93_9NEIS</name>
<dbReference type="RefSeq" id="WP_189530345.1">
    <property type="nucleotide sequence ID" value="NZ_BMYX01000001.1"/>
</dbReference>
<reference evidence="1" key="2">
    <citation type="submission" date="2020-09" db="EMBL/GenBank/DDBJ databases">
        <authorList>
            <person name="Sun Q."/>
            <person name="Kim S."/>
        </authorList>
    </citation>
    <scope>NUCLEOTIDE SEQUENCE</scope>
    <source>
        <strain evidence="1">KCTC 32182</strain>
    </source>
</reference>
<dbReference type="AlphaFoldDB" id="A0A918NX93"/>
<gene>
    <name evidence="1" type="ORF">GCM10011289_02700</name>
</gene>
<protein>
    <submittedName>
        <fullName evidence="1">Uncharacterized protein</fullName>
    </submittedName>
</protein>
<accession>A0A918NX93</accession>
<evidence type="ECO:0000313" key="2">
    <source>
        <dbReference type="Proteomes" id="UP000645257"/>
    </source>
</evidence>
<keyword evidence="2" id="KW-1185">Reference proteome</keyword>
<proteinExistence type="predicted"/>